<gene>
    <name evidence="2" type="ORF">O9K51_05088</name>
</gene>
<proteinExistence type="predicted"/>
<keyword evidence="3" id="KW-1185">Reference proteome</keyword>
<accession>A0AB34FQJ9</accession>
<sequence>MDGAGTTELNVEERVVDESSVQQLTGTSHVKCHPTLTDIRGGLTDIRFVSICARQGATAATVAT</sequence>
<reference evidence="2" key="1">
    <citation type="submission" date="2023-01" db="EMBL/GenBank/DDBJ databases">
        <title>The growth and conidiation of Purpureocillium lavendulum are regulated by nitrogen source and histone H3K14 acetylation.</title>
        <authorList>
            <person name="Tang P."/>
            <person name="Han J."/>
            <person name="Zhang C."/>
            <person name="Tang P."/>
            <person name="Qi F."/>
            <person name="Zhang K."/>
            <person name="Liang L."/>
        </authorList>
    </citation>
    <scope>NUCLEOTIDE SEQUENCE</scope>
    <source>
        <strain evidence="2">YMF1.00683</strain>
    </source>
</reference>
<organism evidence="2 3">
    <name type="scientific">Purpureocillium lavendulum</name>
    <dbReference type="NCBI Taxonomy" id="1247861"/>
    <lineage>
        <taxon>Eukaryota</taxon>
        <taxon>Fungi</taxon>
        <taxon>Dikarya</taxon>
        <taxon>Ascomycota</taxon>
        <taxon>Pezizomycotina</taxon>
        <taxon>Sordariomycetes</taxon>
        <taxon>Hypocreomycetidae</taxon>
        <taxon>Hypocreales</taxon>
        <taxon>Ophiocordycipitaceae</taxon>
        <taxon>Purpureocillium</taxon>
    </lineage>
</organism>
<evidence type="ECO:0000313" key="3">
    <source>
        <dbReference type="Proteomes" id="UP001163105"/>
    </source>
</evidence>
<evidence type="ECO:0000256" key="1">
    <source>
        <dbReference type="SAM" id="MobiDB-lite"/>
    </source>
</evidence>
<dbReference type="Proteomes" id="UP001163105">
    <property type="component" value="Unassembled WGS sequence"/>
</dbReference>
<name>A0AB34FQJ9_9HYPO</name>
<feature type="region of interest" description="Disordered" evidence="1">
    <location>
        <begin position="1"/>
        <end position="22"/>
    </location>
</feature>
<dbReference type="EMBL" id="JAQHRD010000004">
    <property type="protein sequence ID" value="KAJ6441537.1"/>
    <property type="molecule type" value="Genomic_DNA"/>
</dbReference>
<evidence type="ECO:0000313" key="2">
    <source>
        <dbReference type="EMBL" id="KAJ6441537.1"/>
    </source>
</evidence>
<dbReference type="AlphaFoldDB" id="A0AB34FQJ9"/>
<protein>
    <submittedName>
        <fullName evidence="2">Uncharacterized protein</fullName>
    </submittedName>
</protein>
<comment type="caution">
    <text evidence="2">The sequence shown here is derived from an EMBL/GenBank/DDBJ whole genome shotgun (WGS) entry which is preliminary data.</text>
</comment>